<proteinExistence type="predicted"/>
<dbReference type="SUPFAM" id="SSF52540">
    <property type="entry name" value="P-loop containing nucleoside triphosphate hydrolases"/>
    <property type="match status" value="1"/>
</dbReference>
<dbReference type="InterPro" id="IPR036961">
    <property type="entry name" value="Kinesin_motor_dom_sf"/>
</dbReference>
<gene>
    <name evidence="1" type="ORF">ADEAN_000924600</name>
</gene>
<dbReference type="VEuPathDB" id="TriTrypDB:ADEAN_000924600"/>
<sequence length="342" mass="37788">MSHNSNSNDPPSLSCVLRTPYVYVEEDTNHHHNSSAQWYASLAARIRTELHGGGEVLTATVGPSGSGKTSLLFGSVLDGLENRSYCSLFDHVVGGILSHEEDSDKTIAFSVMEVIETPSFHNNNNTSEIIVTDLISGVQKRSGDNNNYNHYFMEDDADLPALSYVSCSSLAECRQCLSAALAHSYSWTNLHTTNNKKKGEVLRPSLLLDQPLKGHILLTLLTTIEETPCVWKVVDLVGPMANTTKKGFQYFSNKTHDELRSALSELYNHTNNTIMNKSSNPIIRVITRSLETSSTAAMVIACLSQSSEYNILNEETLQLAAMWNHHQNNNNDNNIILKDLSG</sequence>
<dbReference type="AlphaFoldDB" id="A0A7G2CRT8"/>
<name>A0A7G2CRT8_9TRYP</name>
<dbReference type="Proteomes" id="UP000515908">
    <property type="component" value="Chromosome 22"/>
</dbReference>
<accession>A0A7G2CRT8</accession>
<dbReference type="Gene3D" id="3.40.850.10">
    <property type="entry name" value="Kinesin motor domain"/>
    <property type="match status" value="1"/>
</dbReference>
<evidence type="ECO:0000313" key="1">
    <source>
        <dbReference type="EMBL" id="CAD2221711.1"/>
    </source>
</evidence>
<protein>
    <recommendedName>
        <fullName evidence="3">Kinesin motor domain containing protein</fullName>
    </recommendedName>
</protein>
<reference evidence="1 2" key="1">
    <citation type="submission" date="2020-08" db="EMBL/GenBank/DDBJ databases">
        <authorList>
            <person name="Newling K."/>
            <person name="Davey J."/>
            <person name="Forrester S."/>
        </authorList>
    </citation>
    <scope>NUCLEOTIDE SEQUENCE [LARGE SCALE GENOMIC DNA]</scope>
    <source>
        <strain evidence="2">Crithidia deanei Carvalho (ATCC PRA-265)</strain>
    </source>
</reference>
<keyword evidence="2" id="KW-1185">Reference proteome</keyword>
<evidence type="ECO:0000313" key="2">
    <source>
        <dbReference type="Proteomes" id="UP000515908"/>
    </source>
</evidence>
<dbReference type="InterPro" id="IPR027417">
    <property type="entry name" value="P-loop_NTPase"/>
</dbReference>
<evidence type="ECO:0008006" key="3">
    <source>
        <dbReference type="Google" id="ProtNLM"/>
    </source>
</evidence>
<dbReference type="EMBL" id="LR877166">
    <property type="protein sequence ID" value="CAD2221711.1"/>
    <property type="molecule type" value="Genomic_DNA"/>
</dbReference>
<organism evidence="1 2">
    <name type="scientific">Angomonas deanei</name>
    <dbReference type="NCBI Taxonomy" id="59799"/>
    <lineage>
        <taxon>Eukaryota</taxon>
        <taxon>Discoba</taxon>
        <taxon>Euglenozoa</taxon>
        <taxon>Kinetoplastea</taxon>
        <taxon>Metakinetoplastina</taxon>
        <taxon>Trypanosomatida</taxon>
        <taxon>Trypanosomatidae</taxon>
        <taxon>Strigomonadinae</taxon>
        <taxon>Angomonas</taxon>
    </lineage>
</organism>